<dbReference type="EMBL" id="LUEZ02000058">
    <property type="protein sequence ID" value="RDB20779.1"/>
    <property type="molecule type" value="Genomic_DNA"/>
</dbReference>
<evidence type="ECO:0000313" key="3">
    <source>
        <dbReference type="Proteomes" id="UP000076154"/>
    </source>
</evidence>
<gene>
    <name evidence="2" type="ORF">Hypma_012293</name>
</gene>
<feature type="chain" id="PRO_5016588956" evidence="1">
    <location>
        <begin position="17"/>
        <end position="150"/>
    </location>
</feature>
<keyword evidence="1" id="KW-0732">Signal</keyword>
<comment type="caution">
    <text evidence="2">The sequence shown here is derived from an EMBL/GenBank/DDBJ whole genome shotgun (WGS) entry which is preliminary data.</text>
</comment>
<feature type="signal peptide" evidence="1">
    <location>
        <begin position="1"/>
        <end position="16"/>
    </location>
</feature>
<proteinExistence type="predicted"/>
<evidence type="ECO:0000313" key="2">
    <source>
        <dbReference type="EMBL" id="RDB20779.1"/>
    </source>
</evidence>
<dbReference type="AlphaFoldDB" id="A0A369JF52"/>
<reference evidence="2" key="1">
    <citation type="submission" date="2018-04" db="EMBL/GenBank/DDBJ databases">
        <title>Whole genome sequencing of Hypsizygus marmoreus.</title>
        <authorList>
            <person name="Choi I.-G."/>
            <person name="Min B."/>
            <person name="Kim J.-G."/>
            <person name="Kim S."/>
            <person name="Oh Y.-L."/>
            <person name="Kong W.-S."/>
            <person name="Park H."/>
            <person name="Jeong J."/>
            <person name="Song E.-S."/>
        </authorList>
    </citation>
    <scope>NUCLEOTIDE SEQUENCE [LARGE SCALE GENOMIC DNA]</scope>
    <source>
        <strain evidence="2">51987-8</strain>
    </source>
</reference>
<accession>A0A369JF52</accession>
<protein>
    <submittedName>
        <fullName evidence="2">Uncharacterized protein</fullName>
    </submittedName>
</protein>
<dbReference type="Proteomes" id="UP000076154">
    <property type="component" value="Unassembled WGS sequence"/>
</dbReference>
<organism evidence="2 3">
    <name type="scientific">Hypsizygus marmoreus</name>
    <name type="common">White beech mushroom</name>
    <name type="synonym">Agaricus marmoreus</name>
    <dbReference type="NCBI Taxonomy" id="39966"/>
    <lineage>
        <taxon>Eukaryota</taxon>
        <taxon>Fungi</taxon>
        <taxon>Dikarya</taxon>
        <taxon>Basidiomycota</taxon>
        <taxon>Agaricomycotina</taxon>
        <taxon>Agaricomycetes</taxon>
        <taxon>Agaricomycetidae</taxon>
        <taxon>Agaricales</taxon>
        <taxon>Tricholomatineae</taxon>
        <taxon>Lyophyllaceae</taxon>
        <taxon>Hypsizygus</taxon>
    </lineage>
</organism>
<dbReference type="InParanoid" id="A0A369JF52"/>
<keyword evidence="3" id="KW-1185">Reference proteome</keyword>
<evidence type="ECO:0000256" key="1">
    <source>
        <dbReference type="SAM" id="SignalP"/>
    </source>
</evidence>
<sequence>MVCTVCFILFFYSFLCDIPGPLTIWSQRLSSSSVMDLSYSRHEVQSLVSSKDMFADSHKNLIIRNPRGKFETACWDTFLDIRCVQNPRRVVTLIHNLGRATVFNNLPESSWFTIFRDAFPHEEIVWAFGEPSWALHTQETQRMRRRSATT</sequence>
<name>A0A369JF52_HYPMA</name>